<reference evidence="4 7" key="2">
    <citation type="submission" date="2020-02" db="EMBL/GenBank/DDBJ databases">
        <title>WGS of Micromonospora spp. isolated from hot spring.</title>
        <authorList>
            <person name="Thawai C."/>
        </authorList>
    </citation>
    <scope>NUCLEOTIDE SEQUENCE [LARGE SCALE GENOMIC DNA]</scope>
    <source>
        <strain evidence="4 7">TMS7</strain>
    </source>
</reference>
<dbReference type="InterPro" id="IPR036278">
    <property type="entry name" value="Sialidase_sf"/>
</dbReference>
<feature type="compositionally biased region" description="Low complexity" evidence="1">
    <location>
        <begin position="78"/>
        <end position="89"/>
    </location>
</feature>
<dbReference type="EMBL" id="JAAHBZ010000023">
    <property type="protein sequence ID" value="NES31941.1"/>
    <property type="molecule type" value="Genomic_DNA"/>
</dbReference>
<feature type="domain" description="Sialidase" evidence="3">
    <location>
        <begin position="151"/>
        <end position="377"/>
    </location>
</feature>
<feature type="transmembrane region" description="Helical" evidence="2">
    <location>
        <begin position="37"/>
        <end position="55"/>
    </location>
</feature>
<gene>
    <name evidence="4" type="ORF">G3561_30860</name>
    <name evidence="5" type="ORF">GCE86_11685</name>
</gene>
<keyword evidence="2" id="KW-0812">Transmembrane</keyword>
<dbReference type="AlphaFoldDB" id="A0AAJ2ZLM8"/>
<keyword evidence="2" id="KW-1133">Transmembrane helix</keyword>
<accession>A0AAJ2ZLM8</accession>
<dbReference type="InterPro" id="IPR011040">
    <property type="entry name" value="Sialidase"/>
</dbReference>
<dbReference type="SUPFAM" id="SSF50939">
    <property type="entry name" value="Sialidases"/>
    <property type="match status" value="1"/>
</dbReference>
<evidence type="ECO:0000313" key="4">
    <source>
        <dbReference type="EMBL" id="NES31941.1"/>
    </source>
</evidence>
<reference evidence="5 6" key="1">
    <citation type="submission" date="2019-10" db="EMBL/GenBank/DDBJ databases">
        <title>Genome Sequence of Micromonospora terminaliae DSM 101760.</title>
        <authorList>
            <person name="Guo L."/>
        </authorList>
    </citation>
    <scope>NUCLEOTIDE SEQUENCE [LARGE SCALE GENOMIC DNA]</scope>
    <source>
        <strain evidence="5 6">DSM 101760</strain>
    </source>
</reference>
<dbReference type="Proteomes" id="UP000402241">
    <property type="component" value="Chromosome"/>
</dbReference>
<dbReference type="Gene3D" id="2.120.10.10">
    <property type="match status" value="1"/>
</dbReference>
<evidence type="ECO:0000313" key="6">
    <source>
        <dbReference type="Proteomes" id="UP000402241"/>
    </source>
</evidence>
<evidence type="ECO:0000256" key="1">
    <source>
        <dbReference type="SAM" id="MobiDB-lite"/>
    </source>
</evidence>
<evidence type="ECO:0000256" key="2">
    <source>
        <dbReference type="SAM" id="Phobius"/>
    </source>
</evidence>
<proteinExistence type="predicted"/>
<keyword evidence="2" id="KW-0472">Membrane</keyword>
<feature type="region of interest" description="Disordered" evidence="1">
    <location>
        <begin position="55"/>
        <end position="89"/>
    </location>
</feature>
<dbReference type="EMBL" id="CP045309">
    <property type="protein sequence ID" value="QGL47631.1"/>
    <property type="molecule type" value="Genomic_DNA"/>
</dbReference>
<dbReference type="RefSeq" id="WP_154226970.1">
    <property type="nucleotide sequence ID" value="NZ_CP045309.1"/>
</dbReference>
<sequence>MPELDFTGLNAAAQAGFKPHFAQVVAAARRRRLRRRIVAVATVALLVTGSGVAVATRPDDSAPPPVRFGTDRTPDFIATPGATPTADPGPRILTGRPAAGDLTHVYLRWSECSTGCPLRWAGTDDGGRRWRTGPLPVPHGAGVDLRAAGPRTVVAWYVSRSAADNGSARWIASTDGGTTWREVTVRRVDALPAGWQVLGRQPGPGDEALVAVDPATGDIAQLRERSALRNAAVVQSVPGSAGIWVSGWTGQRTGDGGRIVWTGSAVETSRDGGRTWSRHEFPDNLTASDDVGGPAVATHDGRTVFAVGRVRGALVVWRSADGGGTWARAAGTAQVGERTVRAAVRPDGVLVVQAGVSAREDPRMFASSDGGATFRPAPLGPGADPRPVPGGYVQTGWPDSTGAWLSADGVTWAWLDPPELP</sequence>
<keyword evidence="6" id="KW-1185">Reference proteome</keyword>
<protein>
    <submittedName>
        <fullName evidence="4">Exo-alpha-sialidase</fullName>
    </submittedName>
</protein>
<evidence type="ECO:0000313" key="5">
    <source>
        <dbReference type="EMBL" id="QGL47631.1"/>
    </source>
</evidence>
<organism evidence="4 7">
    <name type="scientific">Micromonospora terminaliae</name>
    <dbReference type="NCBI Taxonomy" id="1914461"/>
    <lineage>
        <taxon>Bacteria</taxon>
        <taxon>Bacillati</taxon>
        <taxon>Actinomycetota</taxon>
        <taxon>Actinomycetes</taxon>
        <taxon>Micromonosporales</taxon>
        <taxon>Micromonosporaceae</taxon>
        <taxon>Micromonospora</taxon>
    </lineage>
</organism>
<evidence type="ECO:0000313" key="7">
    <source>
        <dbReference type="Proteomes" id="UP000477779"/>
    </source>
</evidence>
<dbReference type="Pfam" id="PF13088">
    <property type="entry name" value="BNR_2"/>
    <property type="match status" value="1"/>
</dbReference>
<dbReference type="CDD" id="cd15482">
    <property type="entry name" value="Sialidase_non-viral"/>
    <property type="match status" value="1"/>
</dbReference>
<evidence type="ECO:0000259" key="3">
    <source>
        <dbReference type="Pfam" id="PF13088"/>
    </source>
</evidence>
<dbReference type="Proteomes" id="UP000477779">
    <property type="component" value="Unassembled WGS sequence"/>
</dbReference>
<name>A0AAJ2ZLM8_9ACTN</name>